<name>A0A5C7I193_9ROSI</name>
<dbReference type="PANTHER" id="PTHR47481:SF22">
    <property type="entry name" value="RETROTRANSPOSON GAG DOMAIN-CONTAINING PROTEIN"/>
    <property type="match status" value="1"/>
</dbReference>
<dbReference type="Gene3D" id="3.30.420.10">
    <property type="entry name" value="Ribonuclease H-like superfamily/Ribonuclease H"/>
    <property type="match status" value="1"/>
</dbReference>
<evidence type="ECO:0000313" key="4">
    <source>
        <dbReference type="Proteomes" id="UP000323000"/>
    </source>
</evidence>
<dbReference type="GO" id="GO:0003676">
    <property type="term" value="F:nucleic acid binding"/>
    <property type="evidence" value="ECO:0007669"/>
    <property type="project" value="InterPro"/>
</dbReference>
<keyword evidence="4" id="KW-1185">Reference proteome</keyword>
<organism evidence="3 4">
    <name type="scientific">Acer yangbiense</name>
    <dbReference type="NCBI Taxonomy" id="1000413"/>
    <lineage>
        <taxon>Eukaryota</taxon>
        <taxon>Viridiplantae</taxon>
        <taxon>Streptophyta</taxon>
        <taxon>Embryophyta</taxon>
        <taxon>Tracheophyta</taxon>
        <taxon>Spermatophyta</taxon>
        <taxon>Magnoliopsida</taxon>
        <taxon>eudicotyledons</taxon>
        <taxon>Gunneridae</taxon>
        <taxon>Pentapetalae</taxon>
        <taxon>rosids</taxon>
        <taxon>malvids</taxon>
        <taxon>Sapindales</taxon>
        <taxon>Sapindaceae</taxon>
        <taxon>Hippocastanoideae</taxon>
        <taxon>Acereae</taxon>
        <taxon>Acer</taxon>
    </lineage>
</organism>
<feature type="region of interest" description="Disordered" evidence="1">
    <location>
        <begin position="1"/>
        <end position="25"/>
    </location>
</feature>
<dbReference type="Proteomes" id="UP000323000">
    <property type="component" value="Chromosome 4"/>
</dbReference>
<dbReference type="OrthoDB" id="1912561at2759"/>
<dbReference type="AlphaFoldDB" id="A0A5C7I193"/>
<dbReference type="SUPFAM" id="SSF53098">
    <property type="entry name" value="Ribonuclease H-like"/>
    <property type="match status" value="1"/>
</dbReference>
<comment type="caution">
    <text evidence="3">The sequence shown here is derived from an EMBL/GenBank/DDBJ whole genome shotgun (WGS) entry which is preliminary data.</text>
</comment>
<evidence type="ECO:0000259" key="2">
    <source>
        <dbReference type="Pfam" id="PF25597"/>
    </source>
</evidence>
<sequence>MASTHITDDTPVQNNTTSNSVENQTSLPLSSKSLNFAITVKLDDENHLLWKSQIMTIIRSHDLEGHITGEITSPCQTLPNQTTKNPAYITWRRHDQTVLNWIFSSLTEGIHAQVIGCETAFAAWDYLEKIFTGQSRARIGQLRLQLQTTKKSGMSMNDYLVKMKRYIDKLAAVGYKVSLEEEVQYILSGLGPEYEAFVTSINNRQGDINMSELRSLALIQESRIESMNIGSESIQQGFANLAVQGRQLLRGNLDASSGLYHLSLSNLRHSCPHTHEQQGCVERKHRHIVELGLTLLAQASMPLRFWEEAFNTAVHLINRLPTPIIKYFTPLEKLYKQRPNYDFLKVFGCECFPHMRPYNRHKLDFRSKPCTFIGYSNRHKGYKCLDSSGHVYVSRDVIFNEHSFPFSIKNSNPVLKSFPSCNMPIIFESVIPSYAQLSEVQSSRAINDPPSQPSHLHLPVDNPNSTSPLANTLDHIHQPANSQLPDLPAIQLPAPLPPPTTLHGHPMQTRSKSDREMLLHEMFIIDGYVKNGCVVDGLRCFMEMRLVSVRVDAMTIVSVLVAAGMVGNVSDDAQVRKIMKRKGVDKTPVSEFISSVTLHSKLTKHIYEMLNYINVELKLIGYVSDKDFLAFDMDVA</sequence>
<reference evidence="4" key="1">
    <citation type="journal article" date="2019" name="Gigascience">
        <title>De novo genome assembly of the endangered Acer yangbiense, a plant species with extremely small populations endemic to Yunnan Province, China.</title>
        <authorList>
            <person name="Yang J."/>
            <person name="Wariss H.M."/>
            <person name="Tao L."/>
            <person name="Zhang R."/>
            <person name="Yun Q."/>
            <person name="Hollingsworth P."/>
            <person name="Dao Z."/>
            <person name="Luo G."/>
            <person name="Guo H."/>
            <person name="Ma Y."/>
            <person name="Sun W."/>
        </authorList>
    </citation>
    <scope>NUCLEOTIDE SEQUENCE [LARGE SCALE GENOMIC DNA]</scope>
    <source>
        <strain evidence="4">cv. Malutang</strain>
    </source>
</reference>
<gene>
    <name evidence="3" type="ORF">EZV62_009692</name>
</gene>
<dbReference type="InterPro" id="IPR012337">
    <property type="entry name" value="RNaseH-like_sf"/>
</dbReference>
<proteinExistence type="predicted"/>
<evidence type="ECO:0000313" key="3">
    <source>
        <dbReference type="EMBL" id="TXG62698.1"/>
    </source>
</evidence>
<dbReference type="InterPro" id="IPR057670">
    <property type="entry name" value="SH3_retrovirus"/>
</dbReference>
<evidence type="ECO:0000256" key="1">
    <source>
        <dbReference type="SAM" id="MobiDB-lite"/>
    </source>
</evidence>
<protein>
    <recommendedName>
        <fullName evidence="2">Retroviral polymerase SH3-like domain-containing protein</fullName>
    </recommendedName>
</protein>
<dbReference type="Pfam" id="PF25597">
    <property type="entry name" value="SH3_retrovirus"/>
    <property type="match status" value="1"/>
</dbReference>
<feature type="domain" description="Retroviral polymerase SH3-like" evidence="2">
    <location>
        <begin position="349"/>
        <end position="410"/>
    </location>
</feature>
<dbReference type="EMBL" id="VAHF01000004">
    <property type="protein sequence ID" value="TXG62698.1"/>
    <property type="molecule type" value="Genomic_DNA"/>
</dbReference>
<dbReference type="PANTHER" id="PTHR47481">
    <property type="match status" value="1"/>
</dbReference>
<dbReference type="Pfam" id="PF14223">
    <property type="entry name" value="Retrotran_gag_2"/>
    <property type="match status" value="1"/>
</dbReference>
<accession>A0A5C7I193</accession>
<dbReference type="InterPro" id="IPR036397">
    <property type="entry name" value="RNaseH_sf"/>
</dbReference>